<comment type="caution">
    <text evidence="7">The sequence shown here is derived from an EMBL/GenBank/DDBJ whole genome shotgun (WGS) entry which is preliminary data.</text>
</comment>
<keyword evidence="3" id="KW-0175">Coiled coil</keyword>
<evidence type="ECO:0000256" key="5">
    <source>
        <dbReference type="SAM" id="SignalP"/>
    </source>
</evidence>
<dbReference type="InterPro" id="IPR050469">
    <property type="entry name" value="Diguanylate_Cyclase"/>
</dbReference>
<dbReference type="SMART" id="SM00062">
    <property type="entry name" value="PBPb"/>
    <property type="match status" value="1"/>
</dbReference>
<feature type="chain" id="PRO_5045454381" description="diguanylate cyclase" evidence="5">
    <location>
        <begin position="19"/>
        <end position="508"/>
    </location>
</feature>
<dbReference type="SUPFAM" id="SSF55073">
    <property type="entry name" value="Nucleotide cyclase"/>
    <property type="match status" value="1"/>
</dbReference>
<dbReference type="InterPro" id="IPR043128">
    <property type="entry name" value="Rev_trsase/Diguanyl_cyclase"/>
</dbReference>
<gene>
    <name evidence="7" type="ORF">AB6724_08510</name>
</gene>
<keyword evidence="4" id="KW-1133">Transmembrane helix</keyword>
<dbReference type="InterPro" id="IPR000160">
    <property type="entry name" value="GGDEF_dom"/>
</dbReference>
<dbReference type="PANTHER" id="PTHR45138:SF9">
    <property type="entry name" value="DIGUANYLATE CYCLASE DGCM-RELATED"/>
    <property type="match status" value="1"/>
</dbReference>
<dbReference type="Gene3D" id="3.40.190.10">
    <property type="entry name" value="Periplasmic binding protein-like II"/>
    <property type="match status" value="2"/>
</dbReference>
<dbReference type="Proteomes" id="UP001561046">
    <property type="component" value="Unassembled WGS sequence"/>
</dbReference>
<dbReference type="GO" id="GO:0052621">
    <property type="term" value="F:diguanylate cyclase activity"/>
    <property type="evidence" value="ECO:0007669"/>
    <property type="project" value="UniProtKB-EC"/>
</dbReference>
<dbReference type="Pfam" id="PF00990">
    <property type="entry name" value="GGDEF"/>
    <property type="match status" value="1"/>
</dbReference>
<dbReference type="InterPro" id="IPR029787">
    <property type="entry name" value="Nucleotide_cyclase"/>
</dbReference>
<name>A0ABV3ZTJ9_9BURK</name>
<evidence type="ECO:0000256" key="2">
    <source>
        <dbReference type="ARBA" id="ARBA00034247"/>
    </source>
</evidence>
<keyword evidence="4" id="KW-0812">Transmembrane</keyword>
<evidence type="ECO:0000256" key="3">
    <source>
        <dbReference type="SAM" id="Coils"/>
    </source>
</evidence>
<dbReference type="Gene3D" id="3.30.70.270">
    <property type="match status" value="1"/>
</dbReference>
<dbReference type="PANTHER" id="PTHR45138">
    <property type="entry name" value="REGULATORY COMPONENTS OF SENSORY TRANSDUCTION SYSTEM"/>
    <property type="match status" value="1"/>
</dbReference>
<dbReference type="PROSITE" id="PS50887">
    <property type="entry name" value="GGDEF"/>
    <property type="match status" value="1"/>
</dbReference>
<dbReference type="EMBL" id="JBFYGN010000007">
    <property type="protein sequence ID" value="MEX8192883.1"/>
    <property type="molecule type" value="Genomic_DNA"/>
</dbReference>
<keyword evidence="8" id="KW-1185">Reference proteome</keyword>
<evidence type="ECO:0000259" key="6">
    <source>
        <dbReference type="PROSITE" id="PS50887"/>
    </source>
</evidence>
<evidence type="ECO:0000256" key="1">
    <source>
        <dbReference type="ARBA" id="ARBA00012528"/>
    </source>
</evidence>
<dbReference type="RefSeq" id="WP_369338076.1">
    <property type="nucleotide sequence ID" value="NZ_JBFYGN010000007.1"/>
</dbReference>
<reference evidence="7 8" key="1">
    <citation type="journal article" date="2013" name="Int. J. Syst. Evol. Microbiol.">
        <title>Comamonas guangdongensis sp. nov., isolated from subterranean forest sediment, and emended description of the genus Comamonas.</title>
        <authorList>
            <person name="Zhang J."/>
            <person name="Wang Y."/>
            <person name="Zhou S."/>
            <person name="Wu C."/>
            <person name="He J."/>
            <person name="Li F."/>
        </authorList>
    </citation>
    <scope>NUCLEOTIDE SEQUENCE [LARGE SCALE GENOMIC DNA]</scope>
    <source>
        <strain evidence="7 8">CCTCC AB2011133</strain>
    </source>
</reference>
<feature type="domain" description="GGDEF" evidence="6">
    <location>
        <begin position="371"/>
        <end position="506"/>
    </location>
</feature>
<dbReference type="SUPFAM" id="SSF53850">
    <property type="entry name" value="Periplasmic binding protein-like II"/>
    <property type="match status" value="1"/>
</dbReference>
<keyword evidence="7" id="KW-0548">Nucleotidyltransferase</keyword>
<feature type="coiled-coil region" evidence="3">
    <location>
        <begin position="309"/>
        <end position="343"/>
    </location>
</feature>
<keyword evidence="7" id="KW-0808">Transferase</keyword>
<evidence type="ECO:0000313" key="8">
    <source>
        <dbReference type="Proteomes" id="UP001561046"/>
    </source>
</evidence>
<dbReference type="PROSITE" id="PS51257">
    <property type="entry name" value="PROKAR_LIPOPROTEIN"/>
    <property type="match status" value="1"/>
</dbReference>
<keyword evidence="4" id="KW-0472">Membrane</keyword>
<dbReference type="NCBIfam" id="TIGR00254">
    <property type="entry name" value="GGDEF"/>
    <property type="match status" value="1"/>
</dbReference>
<feature type="signal peptide" evidence="5">
    <location>
        <begin position="1"/>
        <end position="18"/>
    </location>
</feature>
<dbReference type="InterPro" id="IPR001638">
    <property type="entry name" value="Solute-binding_3/MltF_N"/>
</dbReference>
<organism evidence="7 8">
    <name type="scientific">Comamonas guangdongensis</name>
    <dbReference type="NCBI Taxonomy" id="510515"/>
    <lineage>
        <taxon>Bacteria</taxon>
        <taxon>Pseudomonadati</taxon>
        <taxon>Pseudomonadota</taxon>
        <taxon>Betaproteobacteria</taxon>
        <taxon>Burkholderiales</taxon>
        <taxon>Comamonadaceae</taxon>
        <taxon>Comamonas</taxon>
    </lineage>
</organism>
<comment type="catalytic activity">
    <reaction evidence="2">
        <text>2 GTP = 3',3'-c-di-GMP + 2 diphosphate</text>
        <dbReference type="Rhea" id="RHEA:24898"/>
        <dbReference type="ChEBI" id="CHEBI:33019"/>
        <dbReference type="ChEBI" id="CHEBI:37565"/>
        <dbReference type="ChEBI" id="CHEBI:58805"/>
        <dbReference type="EC" id="2.7.7.65"/>
    </reaction>
</comment>
<dbReference type="Pfam" id="PF00497">
    <property type="entry name" value="SBP_bac_3"/>
    <property type="match status" value="1"/>
</dbReference>
<sequence>MRQSVLLGLCCGAALALACDGAQRIHLREPVALSAQERAEFRAMAPLRILAIDAPPMVRYDQASDSHAGIAVDIWCFIAQELGLSYAILPGRGQTVAEKILEVQQGRADVFMPLSRQPERARHGIFTLPYYQSYYAIIARKGRGLRVRGMNDLAPYRVGVVKGVALEPRLQASLPATQLTSFDQTNSDGMFQALLDERLDPVVFSKSIFEEKRLTRDYFDLEVIHTLRDDPREYGFYFSATPRNQRLVEAFNRYLAVIDASESLARHEEGERQLIERYVEQRRQRTLLQTASVAAALLTLGFGLAFVRYRRLARRLAASNQQIGRQKQELQESNERLERLSLSDGLTGLANRRAFDQALQREHARRQRTGAPLSVLLIDVDHFKGVNDYYGHSTGDDYLRAIAQVLSRTVARASDLAARHGGEEFACLLPDTAAADVQRLAERIREATAGLALPNALAPTPQLTVSIGVATLKSGPATAQELLAQADAQLYAAKRAGRDRVHATVLRA</sequence>
<accession>A0ABV3ZTJ9</accession>
<dbReference type="EC" id="2.7.7.65" evidence="1"/>
<feature type="transmembrane region" description="Helical" evidence="4">
    <location>
        <begin position="287"/>
        <end position="307"/>
    </location>
</feature>
<dbReference type="SMART" id="SM00267">
    <property type="entry name" value="GGDEF"/>
    <property type="match status" value="1"/>
</dbReference>
<protein>
    <recommendedName>
        <fullName evidence="1">diguanylate cyclase</fullName>
        <ecNumber evidence="1">2.7.7.65</ecNumber>
    </recommendedName>
</protein>
<evidence type="ECO:0000256" key="4">
    <source>
        <dbReference type="SAM" id="Phobius"/>
    </source>
</evidence>
<keyword evidence="5" id="KW-0732">Signal</keyword>
<evidence type="ECO:0000313" key="7">
    <source>
        <dbReference type="EMBL" id="MEX8192883.1"/>
    </source>
</evidence>
<dbReference type="CDD" id="cd01949">
    <property type="entry name" value="GGDEF"/>
    <property type="match status" value="1"/>
</dbReference>
<proteinExistence type="predicted"/>